<dbReference type="SUPFAM" id="SSF52540">
    <property type="entry name" value="P-loop containing nucleoside triphosphate hydrolases"/>
    <property type="match status" value="1"/>
</dbReference>
<dbReference type="SUPFAM" id="SSF52402">
    <property type="entry name" value="Adenine nucleotide alpha hydrolases-like"/>
    <property type="match status" value="1"/>
</dbReference>
<dbReference type="Proteomes" id="UP000529861">
    <property type="component" value="Unassembled WGS sequence"/>
</dbReference>
<dbReference type="PANTHER" id="PTHR45569:SF1">
    <property type="entry name" value="SENSOR PROTEIN KDPD"/>
    <property type="match status" value="1"/>
</dbReference>
<dbReference type="InterPro" id="IPR014729">
    <property type="entry name" value="Rossmann-like_a/b/a_fold"/>
</dbReference>
<protein>
    <submittedName>
        <fullName evidence="6">Sensor histidine kinase KdpD</fullName>
    </submittedName>
</protein>
<dbReference type="InterPro" id="IPR052023">
    <property type="entry name" value="Histidine_kinase_KdpD"/>
</dbReference>
<dbReference type="Gene3D" id="3.40.50.300">
    <property type="entry name" value="P-loop containing nucleotide triphosphate hydrolases"/>
    <property type="match status" value="1"/>
</dbReference>
<dbReference type="Pfam" id="PF02702">
    <property type="entry name" value="KdpD"/>
    <property type="match status" value="1"/>
</dbReference>
<keyword evidence="1" id="KW-0808">Transferase</keyword>
<dbReference type="AlphaFoldDB" id="A0A7Y2PKY1"/>
<evidence type="ECO:0000259" key="5">
    <source>
        <dbReference type="Pfam" id="PF02702"/>
    </source>
</evidence>
<dbReference type="FunFam" id="3.40.50.300:FF:000483">
    <property type="entry name" value="Sensor histidine kinase KdpD"/>
    <property type="match status" value="1"/>
</dbReference>
<accession>A0A7Y2PKY1</accession>
<evidence type="ECO:0000313" key="6">
    <source>
        <dbReference type="EMBL" id="NNG67479.1"/>
    </source>
</evidence>
<dbReference type="RefSeq" id="WP_022587939.1">
    <property type="nucleotide sequence ID" value="NZ_JABEQB010000029.1"/>
</dbReference>
<evidence type="ECO:0000256" key="3">
    <source>
        <dbReference type="ARBA" id="ARBA00023012"/>
    </source>
</evidence>
<comment type="caution">
    <text evidence="6">The sequence shown here is derived from an EMBL/GenBank/DDBJ whole genome shotgun (WGS) entry which is preliminary data.</text>
</comment>
<sequence>MSGGYRRLTPEEALEIVKKEQRGKLKIFLGYAPGVGKTYAMLNEGNRRLKRGQDVVIGYVETHGRKDTEAQIGNLEIIPRKKIEYHGMILEEMDVDAIIARKPEVVLIDELAHTNAPGSKHKKRYEDVQEILEHGINVLTTLNIQHIESLNDIIQQITGVAVRETVPDSIIDNADEIVAVDLTPDALINRLKRGDVYPLSKLDECLSNFFRKGNLSALRELMLRLTAEEVDLELEEYMKEHGIENTWETNEKIMVCITPNPLSKKLIRRGARRARRFKCDWVVVYVDCTHFLAPKLTEKDKEVLESHFMLAKQLGAEVYTLRGKSVSDELLKFAKKMHITQIIIGHSQRSWLQTLFRGSTVIKLIKKAKNIEIHVIPYTK</sequence>
<dbReference type="InterPro" id="IPR006016">
    <property type="entry name" value="UspA"/>
</dbReference>
<reference evidence="6 7" key="1">
    <citation type="submission" date="2020-04" db="EMBL/GenBank/DDBJ databases">
        <title>Draft genome sequence of Caldanaerobacter sunterraneus. strain 1523vc isolated from Griffin hot spring, Kamchatka, Russia.</title>
        <authorList>
            <person name="Toshchakov S.V."/>
            <person name="Podosokorskaya O.A."/>
            <person name="Kublanov I.V."/>
            <person name="Korzhenkov A."/>
            <person name="Patrushev M.V."/>
        </authorList>
    </citation>
    <scope>NUCLEOTIDE SEQUENCE [LARGE SCALE GENOMIC DNA]</scope>
    <source>
        <strain evidence="6 7">1523vc</strain>
    </source>
</reference>
<dbReference type="InterPro" id="IPR027417">
    <property type="entry name" value="P-loop_NTPase"/>
</dbReference>
<dbReference type="InterPro" id="IPR003852">
    <property type="entry name" value="Sig_transdc_His_kinase_KdpD_N"/>
</dbReference>
<organism evidence="6 7">
    <name type="scientific">Caldanaerobacter subterraneus</name>
    <dbReference type="NCBI Taxonomy" id="911092"/>
    <lineage>
        <taxon>Bacteria</taxon>
        <taxon>Bacillati</taxon>
        <taxon>Bacillota</taxon>
        <taxon>Clostridia</taxon>
        <taxon>Thermoanaerobacterales</taxon>
        <taxon>Thermoanaerobacteraceae</taxon>
        <taxon>Caldanaerobacter</taxon>
    </lineage>
</organism>
<evidence type="ECO:0000259" key="4">
    <source>
        <dbReference type="Pfam" id="PF00582"/>
    </source>
</evidence>
<feature type="domain" description="Signal transduction histidine kinase osmosensitive K+ channel sensor N-terminal" evidence="5">
    <location>
        <begin position="21"/>
        <end position="230"/>
    </location>
</feature>
<dbReference type="Gene3D" id="3.40.50.620">
    <property type="entry name" value="HUPs"/>
    <property type="match status" value="1"/>
</dbReference>
<evidence type="ECO:0000256" key="2">
    <source>
        <dbReference type="ARBA" id="ARBA00022777"/>
    </source>
</evidence>
<evidence type="ECO:0000313" key="7">
    <source>
        <dbReference type="Proteomes" id="UP000529861"/>
    </source>
</evidence>
<gene>
    <name evidence="6" type="ORF">HKI81_09690</name>
</gene>
<name>A0A7Y2PKY1_9THEO</name>
<dbReference type="GO" id="GO:0000155">
    <property type="term" value="F:phosphorelay sensor kinase activity"/>
    <property type="evidence" value="ECO:0007669"/>
    <property type="project" value="InterPro"/>
</dbReference>
<dbReference type="EMBL" id="JABEQB010000029">
    <property type="protein sequence ID" value="NNG67479.1"/>
    <property type="molecule type" value="Genomic_DNA"/>
</dbReference>
<evidence type="ECO:0000256" key="1">
    <source>
        <dbReference type="ARBA" id="ARBA00022679"/>
    </source>
</evidence>
<feature type="domain" description="UspA" evidence="4">
    <location>
        <begin position="251"/>
        <end position="369"/>
    </location>
</feature>
<keyword evidence="2 6" id="KW-0418">Kinase</keyword>
<dbReference type="GO" id="GO:0005737">
    <property type="term" value="C:cytoplasm"/>
    <property type="evidence" value="ECO:0007669"/>
    <property type="project" value="UniProtKB-ARBA"/>
</dbReference>
<keyword evidence="3" id="KW-0902">Two-component regulatory system</keyword>
<dbReference type="PANTHER" id="PTHR45569">
    <property type="entry name" value="SENSOR PROTEIN KDPD"/>
    <property type="match status" value="1"/>
</dbReference>
<dbReference type="GO" id="GO:0005886">
    <property type="term" value="C:plasma membrane"/>
    <property type="evidence" value="ECO:0007669"/>
    <property type="project" value="TreeGrafter"/>
</dbReference>
<proteinExistence type="predicted"/>
<dbReference type="Pfam" id="PF00582">
    <property type="entry name" value="Usp"/>
    <property type="match status" value="1"/>
</dbReference>